<evidence type="ECO:0000313" key="1">
    <source>
        <dbReference type="EMBL" id="PWJ52615.1"/>
    </source>
</evidence>
<dbReference type="Proteomes" id="UP000245469">
    <property type="component" value="Unassembled WGS sequence"/>
</dbReference>
<keyword evidence="2" id="KW-1185">Reference proteome</keyword>
<evidence type="ECO:0000313" key="2">
    <source>
        <dbReference type="Proteomes" id="UP000245469"/>
    </source>
</evidence>
<comment type="caution">
    <text evidence="1">The sequence shown here is derived from an EMBL/GenBank/DDBJ whole genome shotgun (WGS) entry which is preliminary data.</text>
</comment>
<reference evidence="1 2" key="1">
    <citation type="submission" date="2018-03" db="EMBL/GenBank/DDBJ databases">
        <title>Genomic Encyclopedia of Archaeal and Bacterial Type Strains, Phase II (KMG-II): from individual species to whole genera.</title>
        <authorList>
            <person name="Goeker M."/>
        </authorList>
    </citation>
    <scope>NUCLEOTIDE SEQUENCE [LARGE SCALE GENOMIC DNA]</scope>
    <source>
        <strain evidence="1 2">DSM 44889</strain>
    </source>
</reference>
<protein>
    <submittedName>
        <fullName evidence="1">Uncharacterized protein</fullName>
    </submittedName>
</protein>
<accession>A0A316A4K4</accession>
<dbReference type="AlphaFoldDB" id="A0A316A4K4"/>
<organism evidence="1 2">
    <name type="scientific">Quadrisphaera granulorum</name>
    <dbReference type="NCBI Taxonomy" id="317664"/>
    <lineage>
        <taxon>Bacteria</taxon>
        <taxon>Bacillati</taxon>
        <taxon>Actinomycetota</taxon>
        <taxon>Actinomycetes</taxon>
        <taxon>Kineosporiales</taxon>
        <taxon>Kineosporiaceae</taxon>
        <taxon>Quadrisphaera</taxon>
    </lineage>
</organism>
<name>A0A316A4K4_9ACTN</name>
<gene>
    <name evidence="1" type="ORF">BXY45_119110</name>
</gene>
<sequence length="45" mass="4884">MDPSDSRHIDARDWLGLDDDASFDASLADLAAADARLAWLRPALS</sequence>
<dbReference type="RefSeq" id="WP_170131541.1">
    <property type="nucleotide sequence ID" value="NZ_QGDQ01000019.1"/>
</dbReference>
<proteinExistence type="predicted"/>
<dbReference type="EMBL" id="QGDQ01000019">
    <property type="protein sequence ID" value="PWJ52615.1"/>
    <property type="molecule type" value="Genomic_DNA"/>
</dbReference>